<dbReference type="Proteomes" id="UP001642409">
    <property type="component" value="Unassembled WGS sequence"/>
</dbReference>
<feature type="compositionally biased region" description="Basic and acidic residues" evidence="1">
    <location>
        <begin position="124"/>
        <end position="141"/>
    </location>
</feature>
<proteinExistence type="predicted"/>
<dbReference type="AlphaFoldDB" id="A0AA86TLL8"/>
<evidence type="ECO:0000313" key="3">
    <source>
        <dbReference type="EMBL" id="CAL5989882.1"/>
    </source>
</evidence>
<accession>A0AA86TLL8</accession>
<protein>
    <submittedName>
        <fullName evidence="3">Hypothetical_protein</fullName>
    </submittedName>
</protein>
<evidence type="ECO:0000313" key="2">
    <source>
        <dbReference type="EMBL" id="CAI9922314.1"/>
    </source>
</evidence>
<evidence type="ECO:0000256" key="1">
    <source>
        <dbReference type="SAM" id="MobiDB-lite"/>
    </source>
</evidence>
<evidence type="ECO:0000313" key="4">
    <source>
        <dbReference type="Proteomes" id="UP001642409"/>
    </source>
</evidence>
<feature type="compositionally biased region" description="Polar residues" evidence="1">
    <location>
        <begin position="63"/>
        <end position="77"/>
    </location>
</feature>
<dbReference type="EMBL" id="CAXDID020000024">
    <property type="protein sequence ID" value="CAL5989882.1"/>
    <property type="molecule type" value="Genomic_DNA"/>
</dbReference>
<keyword evidence="4" id="KW-1185">Reference proteome</keyword>
<sequence length="182" mass="20926">MKFNHILIFAPKSWANFSAICYRIQTYIIEFAPLAELGEDNDKSEKEPIEIFLFQQNKWNNSHASQSDSYTFTSQMGENRRRKSNHQKANTSARQLDRQNKFASLNSEASSSNSGNFSHYQEQSPRKEQNIPRTDHRKPDKANCSAISEASEALQSLIQSCSNSMKKPVKQNNQSFRSQKQN</sequence>
<name>A0AA86TLL8_9EUKA</name>
<dbReference type="EMBL" id="CATOUU010000248">
    <property type="protein sequence ID" value="CAI9922314.1"/>
    <property type="molecule type" value="Genomic_DNA"/>
</dbReference>
<feature type="region of interest" description="Disordered" evidence="1">
    <location>
        <begin position="63"/>
        <end position="148"/>
    </location>
</feature>
<feature type="compositionally biased region" description="Low complexity" evidence="1">
    <location>
        <begin position="104"/>
        <end position="118"/>
    </location>
</feature>
<reference evidence="3 4" key="2">
    <citation type="submission" date="2024-07" db="EMBL/GenBank/DDBJ databases">
        <authorList>
            <person name="Akdeniz Z."/>
        </authorList>
    </citation>
    <scope>NUCLEOTIDE SEQUENCE [LARGE SCALE GENOMIC DNA]</scope>
</reference>
<organism evidence="2">
    <name type="scientific">Hexamita inflata</name>
    <dbReference type="NCBI Taxonomy" id="28002"/>
    <lineage>
        <taxon>Eukaryota</taxon>
        <taxon>Metamonada</taxon>
        <taxon>Diplomonadida</taxon>
        <taxon>Hexamitidae</taxon>
        <taxon>Hexamitinae</taxon>
        <taxon>Hexamita</taxon>
    </lineage>
</organism>
<comment type="caution">
    <text evidence="2">The sequence shown here is derived from an EMBL/GenBank/DDBJ whole genome shotgun (WGS) entry which is preliminary data.</text>
</comment>
<feature type="region of interest" description="Disordered" evidence="1">
    <location>
        <begin position="163"/>
        <end position="182"/>
    </location>
</feature>
<reference evidence="2" key="1">
    <citation type="submission" date="2023-06" db="EMBL/GenBank/DDBJ databases">
        <authorList>
            <person name="Kurt Z."/>
        </authorList>
    </citation>
    <scope>NUCLEOTIDE SEQUENCE</scope>
</reference>
<gene>
    <name evidence="3" type="ORF">HINF_LOCUS11076</name>
    <name evidence="2" type="ORF">HINF_LOCUS9959</name>
</gene>